<reference evidence="2" key="1">
    <citation type="submission" date="2021-02" db="EMBL/GenBank/DDBJ databases">
        <authorList>
            <person name="Nowell W R."/>
        </authorList>
    </citation>
    <scope>NUCLEOTIDE SEQUENCE</scope>
</reference>
<feature type="region of interest" description="Disordered" evidence="1">
    <location>
        <begin position="89"/>
        <end position="111"/>
    </location>
</feature>
<feature type="compositionally biased region" description="Polar residues" evidence="1">
    <location>
        <begin position="96"/>
        <end position="109"/>
    </location>
</feature>
<protein>
    <submittedName>
        <fullName evidence="2">Uncharacterized protein</fullName>
    </submittedName>
</protein>
<evidence type="ECO:0000313" key="3">
    <source>
        <dbReference type="Proteomes" id="UP000676336"/>
    </source>
</evidence>
<accession>A0A8S3JND0</accession>
<name>A0A8S3JND0_9BILA</name>
<proteinExistence type="predicted"/>
<gene>
    <name evidence="2" type="ORF">SMN809_LOCUS81594</name>
</gene>
<evidence type="ECO:0000256" key="1">
    <source>
        <dbReference type="SAM" id="MobiDB-lite"/>
    </source>
</evidence>
<dbReference type="PANTHER" id="PTHR14465">
    <property type="entry name" value="IQ DOMAIN-CONTAINING PROTEIN H"/>
    <property type="match status" value="1"/>
</dbReference>
<dbReference type="InterPro" id="IPR038752">
    <property type="entry name" value="IQCH"/>
</dbReference>
<feature type="non-terminal residue" evidence="2">
    <location>
        <position position="1"/>
    </location>
</feature>
<organism evidence="2 3">
    <name type="scientific">Rotaria magnacalcarata</name>
    <dbReference type="NCBI Taxonomy" id="392030"/>
    <lineage>
        <taxon>Eukaryota</taxon>
        <taxon>Metazoa</taxon>
        <taxon>Spiralia</taxon>
        <taxon>Gnathifera</taxon>
        <taxon>Rotifera</taxon>
        <taxon>Eurotatoria</taxon>
        <taxon>Bdelloidea</taxon>
        <taxon>Philodinida</taxon>
        <taxon>Philodinidae</taxon>
        <taxon>Rotaria</taxon>
    </lineage>
</organism>
<sequence>AHITLEPPPIQPKKSSLNDPILRTRTYLKEEPSTSIYHLDPSTTNQLAITDELPPTPPLMDHISSGTLTEPSEKDLSFLFASGKAHESAMGESRKSSANQAHKSNSMPTNMGGIGSLVGRPLPTPASNFEYKKAFRLTIQNGITKDQTEDFLQFRQFYCLIWGNIVTVFRILEKLMYDYAIPVAFINGEK</sequence>
<dbReference type="PANTHER" id="PTHR14465:SF0">
    <property type="entry name" value="IQ DOMAIN-CONTAINING PROTEIN H"/>
    <property type="match status" value="1"/>
</dbReference>
<dbReference type="EMBL" id="CAJOBI010348860">
    <property type="protein sequence ID" value="CAF5219818.1"/>
    <property type="molecule type" value="Genomic_DNA"/>
</dbReference>
<evidence type="ECO:0000313" key="2">
    <source>
        <dbReference type="EMBL" id="CAF5219818.1"/>
    </source>
</evidence>
<comment type="caution">
    <text evidence="2">The sequence shown here is derived from an EMBL/GenBank/DDBJ whole genome shotgun (WGS) entry which is preliminary data.</text>
</comment>
<dbReference type="AlphaFoldDB" id="A0A8S3JND0"/>
<dbReference type="Proteomes" id="UP000676336">
    <property type="component" value="Unassembled WGS sequence"/>
</dbReference>